<dbReference type="EMBL" id="PEUA01000048">
    <property type="protein sequence ID" value="PIV42387.1"/>
    <property type="molecule type" value="Genomic_DNA"/>
</dbReference>
<sequence length="157" mass="17979">MANRPSVEKMKEELSADLTERSKGQLDLIKSDLYQEVDKKVKEVGEKMVGDIKKEARGYIDQTQFRTTEVLAIFVALFTFVSINISIFHEIRSLFSGVVFMVLMALVILFFLTPLLLILRGPELYKERSKAIWVTLIISTILLSIILILSRFIKLPL</sequence>
<organism evidence="2 3">
    <name type="scientific">Candidatus Nealsonbacteria bacterium CG02_land_8_20_14_3_00_40_11</name>
    <dbReference type="NCBI Taxonomy" id="1974700"/>
    <lineage>
        <taxon>Bacteria</taxon>
        <taxon>Candidatus Nealsoniibacteriota</taxon>
    </lineage>
</organism>
<evidence type="ECO:0000256" key="1">
    <source>
        <dbReference type="SAM" id="Phobius"/>
    </source>
</evidence>
<feature type="transmembrane region" description="Helical" evidence="1">
    <location>
        <begin position="70"/>
        <end position="88"/>
    </location>
</feature>
<proteinExistence type="predicted"/>
<dbReference type="AlphaFoldDB" id="A0A2M7D7Q3"/>
<feature type="transmembrane region" description="Helical" evidence="1">
    <location>
        <begin position="131"/>
        <end position="153"/>
    </location>
</feature>
<protein>
    <submittedName>
        <fullName evidence="2">Uncharacterized protein</fullName>
    </submittedName>
</protein>
<reference evidence="3" key="1">
    <citation type="submission" date="2017-09" db="EMBL/GenBank/DDBJ databases">
        <title>Depth-based differentiation of microbial function through sediment-hosted aquifers and enrichment of novel symbionts in the deep terrestrial subsurface.</title>
        <authorList>
            <person name="Probst A.J."/>
            <person name="Ladd B."/>
            <person name="Jarett J.K."/>
            <person name="Geller-Mcgrath D.E."/>
            <person name="Sieber C.M.K."/>
            <person name="Emerson J.B."/>
            <person name="Anantharaman K."/>
            <person name="Thomas B.C."/>
            <person name="Malmstrom R."/>
            <person name="Stieglmeier M."/>
            <person name="Klingl A."/>
            <person name="Woyke T."/>
            <person name="Ryan C.M."/>
            <person name="Banfield J.F."/>
        </authorList>
    </citation>
    <scope>NUCLEOTIDE SEQUENCE [LARGE SCALE GENOMIC DNA]</scope>
</reference>
<keyword evidence="1" id="KW-0472">Membrane</keyword>
<accession>A0A2M7D7Q3</accession>
<name>A0A2M7D7Q3_9BACT</name>
<keyword evidence="1" id="KW-1133">Transmembrane helix</keyword>
<dbReference type="Proteomes" id="UP000230304">
    <property type="component" value="Unassembled WGS sequence"/>
</dbReference>
<keyword evidence="1" id="KW-0812">Transmembrane</keyword>
<feature type="transmembrane region" description="Helical" evidence="1">
    <location>
        <begin position="94"/>
        <end position="119"/>
    </location>
</feature>
<evidence type="ECO:0000313" key="3">
    <source>
        <dbReference type="Proteomes" id="UP000230304"/>
    </source>
</evidence>
<comment type="caution">
    <text evidence="2">The sequence shown here is derived from an EMBL/GenBank/DDBJ whole genome shotgun (WGS) entry which is preliminary data.</text>
</comment>
<evidence type="ECO:0000313" key="2">
    <source>
        <dbReference type="EMBL" id="PIV42387.1"/>
    </source>
</evidence>
<gene>
    <name evidence="2" type="ORF">COS26_02205</name>
</gene>